<evidence type="ECO:0000259" key="1">
    <source>
        <dbReference type="Pfam" id="PF04326"/>
    </source>
</evidence>
<dbReference type="Pfam" id="PF04326">
    <property type="entry name" value="SLFN_AlbA_2"/>
    <property type="match status" value="1"/>
</dbReference>
<dbReference type="SUPFAM" id="SSF46785">
    <property type="entry name" value="Winged helix' DNA-binding domain"/>
    <property type="match status" value="1"/>
</dbReference>
<dbReference type="AlphaFoldDB" id="A0A376CLH5"/>
<reference evidence="2 3" key="1">
    <citation type="submission" date="2018-06" db="EMBL/GenBank/DDBJ databases">
        <authorList>
            <consortium name="Pathogen Informatics"/>
            <person name="Doyle S."/>
        </authorList>
    </citation>
    <scope>NUCLEOTIDE SEQUENCE [LARGE SCALE GENOMIC DNA]</scope>
    <source>
        <strain evidence="2 3">NCTC11862</strain>
    </source>
</reference>
<gene>
    <name evidence="2" type="ORF">NCTC11862_00913</name>
</gene>
<dbReference type="Proteomes" id="UP000254467">
    <property type="component" value="Unassembled WGS sequence"/>
</dbReference>
<dbReference type="Gene3D" id="3.30.950.30">
    <property type="entry name" value="Schlafen, AAA domain"/>
    <property type="match status" value="1"/>
</dbReference>
<dbReference type="EMBL" id="UFXQ01000001">
    <property type="protein sequence ID" value="STC69132.1"/>
    <property type="molecule type" value="Genomic_DNA"/>
</dbReference>
<dbReference type="STRING" id="35756.GCA_001044155_00431"/>
<evidence type="ECO:0000313" key="2">
    <source>
        <dbReference type="EMBL" id="STC69132.1"/>
    </source>
</evidence>
<sequence length="538" mass="59306">MCAFANMPQEGIIVLGVSERQGFAVTGVDNPSKLEKSIVSVNRNAVDPAPQLRFFHIPVDSKDVVIVEVVPLLPAAKPARFEGIPYLRQADGDYVMNPNDLRMLALSALTESEQPEFDFKILPGTDTAVLDQEVLQNYVSTIRQSRTRISKIDDDDRLLQMTNVCDSEGNLRLAGLYALGFLPQSTEPALGATAAVRLSREEGGGRNRNLTEIEGPLPAMLEEGMNWIRRNSSTTSKYNSQGNLVDTPEFPPTAIREVLANALVHRDLGPSLDVGKKVEIRITDHALIVKNPGGLRGLSLDQLESRTLTKAAVNQRLYEIARYIRMPDGGRVIEGEGGGIQEILVSAREARLPKPRFINTGVDFTVIFRRGSRFTPEEDAWLAGLGIELDPTSEDLLVTLRSHGPLSIAKILQIYLLMSEKSCATMLDSLSRTGLIERENEIIRLANTDEEVSKPNNESFSDLAALGKNVPTVFAVLADGEFTVRELQEITKLSDGQVRYALAPLLERKIVRMNGGQGSRKTTYSLREDLESEAARSW</sequence>
<dbReference type="InterPro" id="IPR038475">
    <property type="entry name" value="RecG_C_sf"/>
</dbReference>
<dbReference type="InterPro" id="IPR036390">
    <property type="entry name" value="WH_DNA-bd_sf"/>
</dbReference>
<proteinExistence type="predicted"/>
<evidence type="ECO:0000313" key="3">
    <source>
        <dbReference type="Proteomes" id="UP000254467"/>
    </source>
</evidence>
<dbReference type="PANTHER" id="PTHR30595:SF6">
    <property type="entry name" value="SCHLAFEN ALBA-2 DOMAIN-CONTAINING PROTEIN"/>
    <property type="match status" value="1"/>
</dbReference>
<dbReference type="PANTHER" id="PTHR30595">
    <property type="entry name" value="GLPR-RELATED TRANSCRIPTIONAL REPRESSOR"/>
    <property type="match status" value="1"/>
</dbReference>
<accession>A0A376CLH5</accession>
<protein>
    <submittedName>
        <fullName evidence="2">Putative transcriptional regulator</fullName>
    </submittedName>
</protein>
<name>A0A376CLH5_9CORY</name>
<feature type="domain" description="Schlafen AlbA-2" evidence="1">
    <location>
        <begin position="1"/>
        <end position="96"/>
    </location>
</feature>
<dbReference type="InterPro" id="IPR038461">
    <property type="entry name" value="Schlafen_AlbA_2_dom_sf"/>
</dbReference>
<dbReference type="Gene3D" id="3.30.565.60">
    <property type="match status" value="1"/>
</dbReference>
<keyword evidence="3" id="KW-1185">Reference proteome</keyword>
<dbReference type="Pfam" id="PF13749">
    <property type="entry name" value="HATPase_c_4"/>
    <property type="match status" value="1"/>
</dbReference>
<dbReference type="InterPro" id="IPR007421">
    <property type="entry name" value="Schlafen_AlbA_2_dom"/>
</dbReference>
<organism evidence="2 3">
    <name type="scientific">Corynebacterium pilosum</name>
    <dbReference type="NCBI Taxonomy" id="35756"/>
    <lineage>
        <taxon>Bacteria</taxon>
        <taxon>Bacillati</taxon>
        <taxon>Actinomycetota</taxon>
        <taxon>Actinomycetes</taxon>
        <taxon>Mycobacteriales</taxon>
        <taxon>Corynebacteriaceae</taxon>
        <taxon>Corynebacterium</taxon>
    </lineage>
</organism>